<comment type="caution">
    <text evidence="2">The sequence shown here is derived from an EMBL/GenBank/DDBJ whole genome shotgun (WGS) entry which is preliminary data.</text>
</comment>
<protein>
    <submittedName>
        <fullName evidence="2">Uncharacterized protein</fullName>
    </submittedName>
</protein>
<evidence type="ECO:0000313" key="2">
    <source>
        <dbReference type="EMBL" id="KAG7392249.1"/>
    </source>
</evidence>
<dbReference type="EMBL" id="JAGDFM010000012">
    <property type="protein sequence ID" value="KAG7392249.1"/>
    <property type="molecule type" value="Genomic_DNA"/>
</dbReference>
<sequence length="291" mass="33132">MAASKDWDSIAPHNGHNGTRSFGGAKSYALRPPRGQGTDSTARAGDVRRRGNSEGAGSRMYTLATPLVARPPPKPTLDREWASEKCVLMAERTQEALFDARELDVEMQDMTLWVHARVVPLKWRRQVLTHLDPIYCQMTFCREELVRGWKLLHPPFYQPNLDSFECRLRFFERSVQLLTAAIEDSKTKLMSAEALAACRYIQLWTRRLLAKVRSLHFEAVVKPATHLTILCFDAEQRGFYTKVIKLSYHHRGVVSGMFDSIAGTSKLTADRPAQSITLEYPRSEKSWDSFS</sequence>
<dbReference type="OrthoDB" id="76438at2759"/>
<dbReference type="AlphaFoldDB" id="A0A8T1WKJ8"/>
<name>A0A8T1WKJ8_9STRA</name>
<gene>
    <name evidence="2" type="ORF">PHYPSEUDO_001353</name>
</gene>
<reference evidence="2" key="1">
    <citation type="submission" date="2021-02" db="EMBL/GenBank/DDBJ databases">
        <authorList>
            <person name="Palmer J.M."/>
        </authorList>
    </citation>
    <scope>NUCLEOTIDE SEQUENCE</scope>
    <source>
        <strain evidence="2">SCRP734</strain>
    </source>
</reference>
<evidence type="ECO:0000256" key="1">
    <source>
        <dbReference type="SAM" id="MobiDB-lite"/>
    </source>
</evidence>
<organism evidence="2 3">
    <name type="scientific">Phytophthora pseudosyringae</name>
    <dbReference type="NCBI Taxonomy" id="221518"/>
    <lineage>
        <taxon>Eukaryota</taxon>
        <taxon>Sar</taxon>
        <taxon>Stramenopiles</taxon>
        <taxon>Oomycota</taxon>
        <taxon>Peronosporomycetes</taxon>
        <taxon>Peronosporales</taxon>
        <taxon>Peronosporaceae</taxon>
        <taxon>Phytophthora</taxon>
    </lineage>
</organism>
<dbReference type="Proteomes" id="UP000694044">
    <property type="component" value="Unassembled WGS sequence"/>
</dbReference>
<proteinExistence type="predicted"/>
<accession>A0A8T1WKJ8</accession>
<keyword evidence="3" id="KW-1185">Reference proteome</keyword>
<evidence type="ECO:0000313" key="3">
    <source>
        <dbReference type="Proteomes" id="UP000694044"/>
    </source>
</evidence>
<feature type="region of interest" description="Disordered" evidence="1">
    <location>
        <begin position="1"/>
        <end position="57"/>
    </location>
</feature>